<evidence type="ECO:0000259" key="1">
    <source>
        <dbReference type="Pfam" id="PF10077"/>
    </source>
</evidence>
<evidence type="ECO:0000313" key="3">
    <source>
        <dbReference type="Proteomes" id="UP001500621"/>
    </source>
</evidence>
<comment type="caution">
    <text evidence="2">The sequence shown here is derived from an EMBL/GenBank/DDBJ whole genome shotgun (WGS) entry which is preliminary data.</text>
</comment>
<evidence type="ECO:0000313" key="2">
    <source>
        <dbReference type="EMBL" id="GAA4693093.1"/>
    </source>
</evidence>
<reference evidence="3" key="1">
    <citation type="journal article" date="2019" name="Int. J. Syst. Evol. Microbiol.">
        <title>The Global Catalogue of Microorganisms (GCM) 10K type strain sequencing project: providing services to taxonomists for standard genome sequencing and annotation.</title>
        <authorList>
            <consortium name="The Broad Institute Genomics Platform"/>
            <consortium name="The Broad Institute Genome Sequencing Center for Infectious Disease"/>
            <person name="Wu L."/>
            <person name="Ma J."/>
        </authorList>
    </citation>
    <scope>NUCLEOTIDE SEQUENCE [LARGE SCALE GENOMIC DNA]</scope>
    <source>
        <strain evidence="3">JCM 18127</strain>
    </source>
</reference>
<name>A0ABP8WRR0_9ACTN</name>
<dbReference type="EMBL" id="BAABIM010000003">
    <property type="protein sequence ID" value="GAA4693093.1"/>
    <property type="molecule type" value="Genomic_DNA"/>
</dbReference>
<gene>
    <name evidence="2" type="ORF">GCM10023226_33780</name>
</gene>
<proteinExistence type="predicted"/>
<dbReference type="InterPro" id="IPR018756">
    <property type="entry name" value="DUF2314"/>
</dbReference>
<protein>
    <recommendedName>
        <fullName evidence="1">DUF2314 domain-containing protein</fullName>
    </recommendedName>
</protein>
<dbReference type="Pfam" id="PF10077">
    <property type="entry name" value="DUF2314"/>
    <property type="match status" value="1"/>
</dbReference>
<accession>A0ABP8WRR0</accession>
<sequence length="174" mass="18844">MVRTARRRLVELPADDPWLSLVSRAARDHLDLLGQPSGARTRQQAAVKVPLSTGEGPGTSTEHVWLGEVELGEDVVRGVLLNRPVEPAGRGVDPGSRLVVPRARVEDWILGLDGVAVGGFTVQLSRLHLGRLARRRHDRAWGLVFPPPGLVRLRPGDEAGALVDLPLPGARSPW</sequence>
<dbReference type="Proteomes" id="UP001500621">
    <property type="component" value="Unassembled WGS sequence"/>
</dbReference>
<feature type="domain" description="DUF2314" evidence="1">
    <location>
        <begin position="42"/>
        <end position="145"/>
    </location>
</feature>
<organism evidence="2 3">
    <name type="scientific">Nocardioides nanhaiensis</name>
    <dbReference type="NCBI Taxonomy" id="1476871"/>
    <lineage>
        <taxon>Bacteria</taxon>
        <taxon>Bacillati</taxon>
        <taxon>Actinomycetota</taxon>
        <taxon>Actinomycetes</taxon>
        <taxon>Propionibacteriales</taxon>
        <taxon>Nocardioidaceae</taxon>
        <taxon>Nocardioides</taxon>
    </lineage>
</organism>
<dbReference type="RefSeq" id="WP_345267999.1">
    <property type="nucleotide sequence ID" value="NZ_BAABIM010000003.1"/>
</dbReference>
<keyword evidence="3" id="KW-1185">Reference proteome</keyword>